<evidence type="ECO:0000313" key="4">
    <source>
        <dbReference type="EMBL" id="MCV9878579.1"/>
    </source>
</evidence>
<keyword evidence="2" id="KW-0012">Acyltransferase</keyword>
<dbReference type="PANTHER" id="PTHR43877">
    <property type="entry name" value="AMINOALKYLPHOSPHONATE N-ACETYLTRANSFERASE-RELATED-RELATED"/>
    <property type="match status" value="1"/>
</dbReference>
<keyword evidence="6" id="KW-1185">Reference proteome</keyword>
<evidence type="ECO:0000313" key="7">
    <source>
        <dbReference type="Proteomes" id="UP001165569"/>
    </source>
</evidence>
<comment type="caution">
    <text evidence="4">The sequence shown here is derived from an EMBL/GenBank/DDBJ whole genome shotgun (WGS) entry which is preliminary data.</text>
</comment>
<dbReference type="Pfam" id="PF00583">
    <property type="entry name" value="Acetyltransf_1"/>
    <property type="match status" value="1"/>
</dbReference>
<dbReference type="CDD" id="cd04301">
    <property type="entry name" value="NAT_SF"/>
    <property type="match status" value="1"/>
</dbReference>
<dbReference type="EMBL" id="JAMPJU010000004">
    <property type="protein sequence ID" value="MCV9882238.1"/>
    <property type="molecule type" value="Genomic_DNA"/>
</dbReference>
<dbReference type="SUPFAM" id="SSF55729">
    <property type="entry name" value="Acyl-CoA N-acyltransferases (Nat)"/>
    <property type="match status" value="1"/>
</dbReference>
<dbReference type="Proteomes" id="UP001165569">
    <property type="component" value="Unassembled WGS sequence"/>
</dbReference>
<evidence type="ECO:0000256" key="2">
    <source>
        <dbReference type="ARBA" id="ARBA00023315"/>
    </source>
</evidence>
<sequence>MYLNITDTPDKDEENFVIQSLWKHNEQYDAVDIHPLFLNIKNAAGHIVAGLVARTWWSALEIQYLWVSEAHRKTGLGGQLMKQAEEAALKRGCHLAYVDTFSFQARGFYQKLGYREYGSLPGYAHRHTRHYLSKAIG</sequence>
<protein>
    <submittedName>
        <fullName evidence="4">GNAT family N-acetyltransferase</fullName>
    </submittedName>
</protein>
<feature type="domain" description="N-acetyltransferase" evidence="3">
    <location>
        <begin position="1"/>
        <end position="135"/>
    </location>
</feature>
<reference evidence="4" key="1">
    <citation type="submission" date="2022-04" db="EMBL/GenBank/DDBJ databases">
        <title>Brenneria sp. isolated from walnut trees in Serbia.</title>
        <authorList>
            <person name="Gasic K."/>
            <person name="Zlatkovic N."/>
            <person name="Kuzmanovic N."/>
        </authorList>
    </citation>
    <scope>NUCLEOTIDE SEQUENCE</scope>
    <source>
        <strain evidence="5">KBI 423</strain>
        <strain evidence="4">KBI 447</strain>
    </source>
</reference>
<dbReference type="Proteomes" id="UP001165568">
    <property type="component" value="Unassembled WGS sequence"/>
</dbReference>
<keyword evidence="1" id="KW-0808">Transferase</keyword>
<dbReference type="GO" id="GO:0016747">
    <property type="term" value="F:acyltransferase activity, transferring groups other than amino-acyl groups"/>
    <property type="evidence" value="ECO:0007669"/>
    <property type="project" value="InterPro"/>
</dbReference>
<organism evidence="4 7">
    <name type="scientific">Brenneria izbisi</name>
    <dbReference type="NCBI Taxonomy" id="2939450"/>
    <lineage>
        <taxon>Bacteria</taxon>
        <taxon>Pseudomonadati</taxon>
        <taxon>Pseudomonadota</taxon>
        <taxon>Gammaproteobacteria</taxon>
        <taxon>Enterobacterales</taxon>
        <taxon>Pectobacteriaceae</taxon>
        <taxon>Brenneria</taxon>
    </lineage>
</organism>
<gene>
    <name evidence="4" type="ORF">NC803_06905</name>
    <name evidence="5" type="ORF">NC856_08130</name>
</gene>
<evidence type="ECO:0000313" key="5">
    <source>
        <dbReference type="EMBL" id="MCV9882238.1"/>
    </source>
</evidence>
<evidence type="ECO:0000259" key="3">
    <source>
        <dbReference type="PROSITE" id="PS51186"/>
    </source>
</evidence>
<dbReference type="Gene3D" id="3.40.630.30">
    <property type="match status" value="1"/>
</dbReference>
<dbReference type="PROSITE" id="PS51186">
    <property type="entry name" value="GNAT"/>
    <property type="match status" value="1"/>
</dbReference>
<proteinExistence type="predicted"/>
<accession>A0AA41Y0S1</accession>
<dbReference type="InterPro" id="IPR050832">
    <property type="entry name" value="Bact_Acetyltransf"/>
</dbReference>
<evidence type="ECO:0000256" key="1">
    <source>
        <dbReference type="ARBA" id="ARBA00022679"/>
    </source>
</evidence>
<dbReference type="EMBL" id="JAMPJT010000004">
    <property type="protein sequence ID" value="MCV9878579.1"/>
    <property type="molecule type" value="Genomic_DNA"/>
</dbReference>
<dbReference type="AlphaFoldDB" id="A0AA41Y0S1"/>
<name>A0AA41Y0S1_9GAMM</name>
<dbReference type="InterPro" id="IPR000182">
    <property type="entry name" value="GNAT_dom"/>
</dbReference>
<evidence type="ECO:0000313" key="6">
    <source>
        <dbReference type="Proteomes" id="UP001165568"/>
    </source>
</evidence>
<dbReference type="InterPro" id="IPR016181">
    <property type="entry name" value="Acyl_CoA_acyltransferase"/>
</dbReference>
<dbReference type="RefSeq" id="WP_264089940.1">
    <property type="nucleotide sequence ID" value="NZ_JAMPJT010000004.1"/>
</dbReference>